<reference evidence="2" key="1">
    <citation type="submission" date="2017-09" db="EMBL/GenBank/DDBJ databases">
        <title>Polyketide synthases of a Diaporthe helianthi virulent isolate.</title>
        <authorList>
            <person name="Baroncelli R."/>
        </authorList>
    </citation>
    <scope>NUCLEOTIDE SEQUENCE [LARGE SCALE GENOMIC DNA]</scope>
    <source>
        <strain evidence="2">7/96</strain>
    </source>
</reference>
<dbReference type="InParanoid" id="A0A2P5IFD8"/>
<evidence type="ECO:0000313" key="2">
    <source>
        <dbReference type="EMBL" id="POS81213.1"/>
    </source>
</evidence>
<proteinExistence type="predicted"/>
<name>A0A2P5IFD8_DIAHE</name>
<evidence type="ECO:0000313" key="3">
    <source>
        <dbReference type="Proteomes" id="UP000094444"/>
    </source>
</evidence>
<keyword evidence="3" id="KW-1185">Reference proteome</keyword>
<organism evidence="2 3">
    <name type="scientific">Diaporthe helianthi</name>
    <dbReference type="NCBI Taxonomy" id="158607"/>
    <lineage>
        <taxon>Eukaryota</taxon>
        <taxon>Fungi</taxon>
        <taxon>Dikarya</taxon>
        <taxon>Ascomycota</taxon>
        <taxon>Pezizomycotina</taxon>
        <taxon>Sordariomycetes</taxon>
        <taxon>Sordariomycetidae</taxon>
        <taxon>Diaporthales</taxon>
        <taxon>Diaporthaceae</taxon>
        <taxon>Diaporthe</taxon>
    </lineage>
</organism>
<protein>
    <submittedName>
        <fullName evidence="2">Uncharacterized protein</fullName>
    </submittedName>
</protein>
<comment type="caution">
    <text evidence="2">The sequence shown here is derived from an EMBL/GenBank/DDBJ whole genome shotgun (WGS) entry which is preliminary data.</text>
</comment>
<gene>
    <name evidence="2" type="ORF">DHEL01_v200367</name>
</gene>
<dbReference type="AlphaFoldDB" id="A0A2P5IFD8"/>
<accession>A0A2P5IFD8</accession>
<dbReference type="Proteomes" id="UP000094444">
    <property type="component" value="Unassembled WGS sequence"/>
</dbReference>
<dbReference type="EMBL" id="MAVT02000015">
    <property type="protein sequence ID" value="POS81213.1"/>
    <property type="molecule type" value="Genomic_DNA"/>
</dbReference>
<feature type="region of interest" description="Disordered" evidence="1">
    <location>
        <begin position="125"/>
        <end position="160"/>
    </location>
</feature>
<sequence length="174" mass="19720">MNITWPFLHAPDRPDLYVVPGPAPRPIKTSTEAQQHGSRKLRSWASAELHLQPAARSWKQKVCPFFRDLNTFIQENNAAEFRGGHARQTLRLERELDQLNFECASSPESRVPSSLRLYEVSVGPTMLGRDNNQDYPPTDYGGGTSPQVSPAQHATPRDSAYDYLPSYWDSTRLH</sequence>
<evidence type="ECO:0000256" key="1">
    <source>
        <dbReference type="SAM" id="MobiDB-lite"/>
    </source>
</evidence>